<dbReference type="Pfam" id="PF00486">
    <property type="entry name" value="Trans_reg_C"/>
    <property type="match status" value="1"/>
</dbReference>
<evidence type="ECO:0000256" key="6">
    <source>
        <dbReference type="PROSITE-ProRule" id="PRU00169"/>
    </source>
</evidence>
<dbReference type="CDD" id="cd17574">
    <property type="entry name" value="REC_OmpR"/>
    <property type="match status" value="1"/>
</dbReference>
<dbReference type="InterPro" id="IPR001867">
    <property type="entry name" value="OmpR/PhoB-type_DNA-bd"/>
</dbReference>
<dbReference type="Gene3D" id="6.10.250.690">
    <property type="match status" value="1"/>
</dbReference>
<dbReference type="GO" id="GO:0000976">
    <property type="term" value="F:transcription cis-regulatory region binding"/>
    <property type="evidence" value="ECO:0007669"/>
    <property type="project" value="TreeGrafter"/>
</dbReference>
<evidence type="ECO:0000256" key="5">
    <source>
        <dbReference type="ARBA" id="ARBA00024867"/>
    </source>
</evidence>
<dbReference type="GO" id="GO:0000156">
    <property type="term" value="F:phosphorelay response regulator activity"/>
    <property type="evidence" value="ECO:0007669"/>
    <property type="project" value="TreeGrafter"/>
</dbReference>
<protein>
    <recommendedName>
        <fullName evidence="1">Stage 0 sporulation protein A homolog</fullName>
    </recommendedName>
</protein>
<keyword evidence="11" id="KW-1185">Reference proteome</keyword>
<comment type="caution">
    <text evidence="10">The sequence shown here is derived from an EMBL/GenBank/DDBJ whole genome shotgun (WGS) entry which is preliminary data.</text>
</comment>
<dbReference type="InterPro" id="IPR001789">
    <property type="entry name" value="Sig_transdc_resp-reg_receiver"/>
</dbReference>
<feature type="domain" description="Response regulatory" evidence="8">
    <location>
        <begin position="3"/>
        <end position="116"/>
    </location>
</feature>
<dbReference type="eggNOG" id="COG0745">
    <property type="taxonomic scope" value="Bacteria"/>
</dbReference>
<feature type="DNA-binding region" description="OmpR/PhoB-type" evidence="7">
    <location>
        <begin position="125"/>
        <end position="225"/>
    </location>
</feature>
<dbReference type="OrthoDB" id="9803564at2"/>
<name>A0A174VP26_9CLOT</name>
<dbReference type="GO" id="GO:0032993">
    <property type="term" value="C:protein-DNA complex"/>
    <property type="evidence" value="ECO:0007669"/>
    <property type="project" value="TreeGrafter"/>
</dbReference>
<evidence type="ECO:0000256" key="7">
    <source>
        <dbReference type="PROSITE-ProRule" id="PRU01091"/>
    </source>
</evidence>
<evidence type="ECO:0000256" key="3">
    <source>
        <dbReference type="ARBA" id="ARBA00023125"/>
    </source>
</evidence>
<dbReference type="PROSITE" id="PS50110">
    <property type="entry name" value="RESPONSE_REGULATORY"/>
    <property type="match status" value="1"/>
</dbReference>
<dbReference type="GeneID" id="42776152"/>
<dbReference type="Gene3D" id="1.10.10.10">
    <property type="entry name" value="Winged helix-like DNA-binding domain superfamily/Winged helix DNA-binding domain"/>
    <property type="match status" value="1"/>
</dbReference>
<dbReference type="SMART" id="SM00448">
    <property type="entry name" value="REC"/>
    <property type="match status" value="1"/>
</dbReference>
<dbReference type="SMART" id="SM00862">
    <property type="entry name" value="Trans_reg_C"/>
    <property type="match status" value="1"/>
</dbReference>
<keyword evidence="2" id="KW-0805">Transcription regulation</keyword>
<dbReference type="GO" id="GO:0005829">
    <property type="term" value="C:cytosol"/>
    <property type="evidence" value="ECO:0007669"/>
    <property type="project" value="TreeGrafter"/>
</dbReference>
<keyword evidence="3 7" id="KW-0238">DNA-binding</keyword>
<evidence type="ECO:0000259" key="9">
    <source>
        <dbReference type="PROSITE" id="PS51755"/>
    </source>
</evidence>
<dbReference type="SUPFAM" id="SSF52172">
    <property type="entry name" value="CheY-like"/>
    <property type="match status" value="1"/>
</dbReference>
<reference evidence="10 11" key="1">
    <citation type="submission" date="2016-06" db="EMBL/GenBank/DDBJ databases">
        <authorList>
            <person name="Kjaerup R.B."/>
            <person name="Dalgaard T.S."/>
            <person name="Juul-Madsen H.R."/>
        </authorList>
    </citation>
    <scope>NUCLEOTIDE SEQUENCE [LARGE SCALE GENOMIC DNA]</scope>
    <source>
        <strain evidence="10 11">373-A1</strain>
    </source>
</reference>
<sequence>MKKILIIEDDRALNKGITFNLKEEGFDVKGVYSLFEGRLEIEKDYDLIILDVNLPDGSGFDLCSEIRLKNKNTAIIFLSACDMEFDIVNGFKLGADDYITKPFSLSIMKERVQAVLRRYEGNKKTYIYKINNLEIDFDKFILNKNGERVDITPTEFKLLKVFVNSKGKVLTRNNLLEELWDKDQNFIDEHALTVNINRLRSKIESKDDGVKYIKTIYGIGYMWIGEDA</sequence>
<evidence type="ECO:0000313" key="10">
    <source>
        <dbReference type="EMBL" id="OBY09416.1"/>
    </source>
</evidence>
<dbReference type="InterPro" id="IPR011006">
    <property type="entry name" value="CheY-like_superfamily"/>
</dbReference>
<evidence type="ECO:0000256" key="4">
    <source>
        <dbReference type="ARBA" id="ARBA00023163"/>
    </source>
</evidence>
<evidence type="ECO:0000259" key="8">
    <source>
        <dbReference type="PROSITE" id="PS50110"/>
    </source>
</evidence>
<dbReference type="AlphaFoldDB" id="A0A174VP26"/>
<proteinExistence type="predicted"/>
<dbReference type="RefSeq" id="WP_027098326.1">
    <property type="nucleotide sequence ID" value="NZ_CABHIH010000001.1"/>
</dbReference>
<keyword evidence="6" id="KW-0597">Phosphoprotein</keyword>
<dbReference type="InterPro" id="IPR036388">
    <property type="entry name" value="WH-like_DNA-bd_sf"/>
</dbReference>
<dbReference type="EMBL" id="MAPZ01000033">
    <property type="protein sequence ID" value="OBY09416.1"/>
    <property type="molecule type" value="Genomic_DNA"/>
</dbReference>
<gene>
    <name evidence="10" type="ORF">CP373A1_15945</name>
</gene>
<evidence type="ECO:0000313" key="11">
    <source>
        <dbReference type="Proteomes" id="UP000092714"/>
    </source>
</evidence>
<feature type="modified residue" description="4-aspartylphosphate" evidence="6">
    <location>
        <position position="51"/>
    </location>
</feature>
<dbReference type="PROSITE" id="PS51755">
    <property type="entry name" value="OMPR_PHOB"/>
    <property type="match status" value="1"/>
</dbReference>
<keyword evidence="4" id="KW-0804">Transcription</keyword>
<dbReference type="PANTHER" id="PTHR48111">
    <property type="entry name" value="REGULATOR OF RPOS"/>
    <property type="match status" value="1"/>
</dbReference>
<evidence type="ECO:0000256" key="2">
    <source>
        <dbReference type="ARBA" id="ARBA00023015"/>
    </source>
</evidence>
<dbReference type="GO" id="GO:0006355">
    <property type="term" value="P:regulation of DNA-templated transcription"/>
    <property type="evidence" value="ECO:0007669"/>
    <property type="project" value="InterPro"/>
</dbReference>
<comment type="function">
    <text evidence="5">May play the central regulatory role in sporulation. It may be an element of the effector pathway responsible for the activation of sporulation genes in response to nutritional stress. Spo0A may act in concert with spo0H (a sigma factor) to control the expression of some genes that are critical to the sporulation process.</text>
</comment>
<dbReference type="Pfam" id="PF00072">
    <property type="entry name" value="Response_reg"/>
    <property type="match status" value="1"/>
</dbReference>
<dbReference type="Proteomes" id="UP000092714">
    <property type="component" value="Unassembled WGS sequence"/>
</dbReference>
<organism evidence="10 11">
    <name type="scientific">Clostridium paraputrificum</name>
    <dbReference type="NCBI Taxonomy" id="29363"/>
    <lineage>
        <taxon>Bacteria</taxon>
        <taxon>Bacillati</taxon>
        <taxon>Bacillota</taxon>
        <taxon>Clostridia</taxon>
        <taxon>Eubacteriales</taxon>
        <taxon>Clostridiaceae</taxon>
        <taxon>Clostridium</taxon>
    </lineage>
</organism>
<dbReference type="InterPro" id="IPR039420">
    <property type="entry name" value="WalR-like"/>
</dbReference>
<accession>A0A174VP26</accession>
<evidence type="ECO:0000256" key="1">
    <source>
        <dbReference type="ARBA" id="ARBA00018672"/>
    </source>
</evidence>
<dbReference type="CDD" id="cd00383">
    <property type="entry name" value="trans_reg_C"/>
    <property type="match status" value="1"/>
</dbReference>
<dbReference type="PANTHER" id="PTHR48111:SF73">
    <property type="entry name" value="ALKALINE PHOSPHATASE SYNTHESIS TRANSCRIPTIONAL REGULATORY PROTEIN PHOP"/>
    <property type="match status" value="1"/>
</dbReference>
<dbReference type="Gene3D" id="3.40.50.2300">
    <property type="match status" value="1"/>
</dbReference>
<feature type="domain" description="OmpR/PhoB-type" evidence="9">
    <location>
        <begin position="125"/>
        <end position="225"/>
    </location>
</feature>